<keyword evidence="3" id="KW-1185">Reference proteome</keyword>
<accession>A0ABS6EIK6</accession>
<dbReference type="RefSeq" id="WP_216439395.1">
    <property type="nucleotide sequence ID" value="NZ_JAHLQF010000002.1"/>
</dbReference>
<sequence length="114" mass="13217">MNITRISFSYFFLGVGLLSIVFYVYFKMLSIKSDPKSKDRKKVIGEMKDVALWTEKNKMMEYLSLGWAVISIALFAFFKFFYTTTGLISIIFPFVYIAMIAASVMLFMPKKKVL</sequence>
<dbReference type="EMBL" id="JAHLQF010000002">
    <property type="protein sequence ID" value="MBU5484873.1"/>
    <property type="molecule type" value="Genomic_DNA"/>
</dbReference>
<feature type="transmembrane region" description="Helical" evidence="1">
    <location>
        <begin position="62"/>
        <end position="81"/>
    </location>
</feature>
<keyword evidence="1" id="KW-1133">Transmembrane helix</keyword>
<evidence type="ECO:0000313" key="3">
    <source>
        <dbReference type="Proteomes" id="UP000726170"/>
    </source>
</evidence>
<feature type="transmembrane region" description="Helical" evidence="1">
    <location>
        <begin position="6"/>
        <end position="26"/>
    </location>
</feature>
<comment type="caution">
    <text evidence="2">The sequence shown here is derived from an EMBL/GenBank/DDBJ whole genome shotgun (WGS) entry which is preliminary data.</text>
</comment>
<proteinExistence type="predicted"/>
<keyword evidence="1" id="KW-0472">Membrane</keyword>
<keyword evidence="1" id="KW-0812">Transmembrane</keyword>
<reference evidence="2 3" key="1">
    <citation type="submission" date="2021-06" db="EMBL/GenBank/DDBJ databases">
        <authorList>
            <person name="Sun Q."/>
            <person name="Li D."/>
        </authorList>
    </citation>
    <scope>NUCLEOTIDE SEQUENCE [LARGE SCALE GENOMIC DNA]</scope>
    <source>
        <strain evidence="2 3">MSJ-11</strain>
    </source>
</reference>
<protein>
    <recommendedName>
        <fullName evidence="4">DUF3784 domain-containing protein</fullName>
    </recommendedName>
</protein>
<evidence type="ECO:0000256" key="1">
    <source>
        <dbReference type="SAM" id="Phobius"/>
    </source>
</evidence>
<evidence type="ECO:0008006" key="4">
    <source>
        <dbReference type="Google" id="ProtNLM"/>
    </source>
</evidence>
<organism evidence="2 3">
    <name type="scientific">Clostridium mobile</name>
    <dbReference type="NCBI Taxonomy" id="2841512"/>
    <lineage>
        <taxon>Bacteria</taxon>
        <taxon>Bacillati</taxon>
        <taxon>Bacillota</taxon>
        <taxon>Clostridia</taxon>
        <taxon>Eubacteriales</taxon>
        <taxon>Clostridiaceae</taxon>
        <taxon>Clostridium</taxon>
    </lineage>
</organism>
<name>A0ABS6EIK6_9CLOT</name>
<evidence type="ECO:0000313" key="2">
    <source>
        <dbReference type="EMBL" id="MBU5484873.1"/>
    </source>
</evidence>
<dbReference type="Proteomes" id="UP000726170">
    <property type="component" value="Unassembled WGS sequence"/>
</dbReference>
<feature type="transmembrane region" description="Helical" evidence="1">
    <location>
        <begin position="87"/>
        <end position="108"/>
    </location>
</feature>
<gene>
    <name evidence="2" type="ORF">KQI86_11050</name>
</gene>